<sequence>MGGVTIAQVAERRPDAVDRLVHLSTFILPAGSTSRRGERYSRIEKRDATLE</sequence>
<reference evidence="1" key="1">
    <citation type="submission" date="2022-04" db="EMBL/GenBank/DDBJ databases">
        <title>Sequencing and genomic assembly of Halococcus dombrowskii.</title>
        <authorList>
            <person name="Lim S.W."/>
            <person name="MacLea K.S."/>
        </authorList>
    </citation>
    <scope>NUCLEOTIDE SEQUENCE</scope>
    <source>
        <strain evidence="1">H4</strain>
        <plasmid evidence="1">unnamed2</plasmid>
    </source>
</reference>
<keyword evidence="2" id="KW-1185">Reference proteome</keyword>
<evidence type="ECO:0000313" key="1">
    <source>
        <dbReference type="EMBL" id="UOO96955.1"/>
    </source>
</evidence>
<dbReference type="Proteomes" id="UP000830542">
    <property type="component" value="Plasmid unnamed2"/>
</dbReference>
<evidence type="ECO:0000313" key="2">
    <source>
        <dbReference type="Proteomes" id="UP000830542"/>
    </source>
</evidence>
<name>A0AAX3ATD9_HALDO</name>
<dbReference type="AlphaFoldDB" id="A0AAX3ATD9"/>
<gene>
    <name evidence="1" type="ORF">MUK72_17250</name>
</gene>
<proteinExistence type="predicted"/>
<dbReference type="KEGG" id="hdo:MUK72_17250"/>
<dbReference type="InterPro" id="IPR029058">
    <property type="entry name" value="AB_hydrolase_fold"/>
</dbReference>
<dbReference type="Gene3D" id="3.40.50.1820">
    <property type="entry name" value="alpha/beta hydrolase"/>
    <property type="match status" value="1"/>
</dbReference>
<dbReference type="EMBL" id="CP095007">
    <property type="protein sequence ID" value="UOO96955.1"/>
    <property type="molecule type" value="Genomic_DNA"/>
</dbReference>
<accession>A0AAX3ATD9</accession>
<organism evidence="1 2">
    <name type="scientific">Halococcus dombrowskii</name>
    <dbReference type="NCBI Taxonomy" id="179637"/>
    <lineage>
        <taxon>Archaea</taxon>
        <taxon>Methanobacteriati</taxon>
        <taxon>Methanobacteriota</taxon>
        <taxon>Stenosarchaea group</taxon>
        <taxon>Halobacteria</taxon>
        <taxon>Halobacteriales</taxon>
        <taxon>Halococcaceae</taxon>
        <taxon>Halococcus</taxon>
    </lineage>
</organism>
<protein>
    <submittedName>
        <fullName evidence="1">Uncharacterized protein</fullName>
    </submittedName>
</protein>
<geneLocation type="plasmid" evidence="1 2">
    <name>unnamed2</name>
</geneLocation>
<keyword evidence="1" id="KW-0614">Plasmid</keyword>